<dbReference type="Pfam" id="PF03606">
    <property type="entry name" value="DcuC"/>
    <property type="match status" value="1"/>
</dbReference>
<dbReference type="EMBL" id="MJBI02000001">
    <property type="protein sequence ID" value="RAI82315.1"/>
    <property type="molecule type" value="Genomic_DNA"/>
</dbReference>
<accession>A0A2G5NPG9</accession>
<organism evidence="7 8">
    <name type="scientific">Macrococcoides goetzii</name>
    <dbReference type="NCBI Taxonomy" id="1891097"/>
    <lineage>
        <taxon>Bacteria</taxon>
        <taxon>Bacillati</taxon>
        <taxon>Bacillota</taxon>
        <taxon>Bacilli</taxon>
        <taxon>Bacillales</taxon>
        <taxon>Staphylococcaceae</taxon>
        <taxon>Macrococcoides</taxon>
    </lineage>
</organism>
<keyword evidence="4 6" id="KW-1133">Transmembrane helix</keyword>
<evidence type="ECO:0000256" key="3">
    <source>
        <dbReference type="ARBA" id="ARBA00022692"/>
    </source>
</evidence>
<dbReference type="Proteomes" id="UP000229523">
    <property type="component" value="Unassembled WGS sequence"/>
</dbReference>
<feature type="transmembrane region" description="Helical" evidence="6">
    <location>
        <begin position="76"/>
        <end position="93"/>
    </location>
</feature>
<feature type="transmembrane region" description="Helical" evidence="6">
    <location>
        <begin position="354"/>
        <end position="372"/>
    </location>
</feature>
<keyword evidence="3 6" id="KW-0812">Transmembrane</keyword>
<feature type="transmembrane region" description="Helical" evidence="6">
    <location>
        <begin position="438"/>
        <end position="460"/>
    </location>
</feature>
<feature type="transmembrane region" description="Helical" evidence="6">
    <location>
        <begin position="160"/>
        <end position="181"/>
    </location>
</feature>
<protein>
    <submittedName>
        <fullName evidence="7">YfcC family protein</fullName>
    </submittedName>
</protein>
<feature type="transmembrane region" description="Helical" evidence="6">
    <location>
        <begin position="414"/>
        <end position="432"/>
    </location>
</feature>
<comment type="subcellular location">
    <subcellularLocation>
        <location evidence="1">Cell membrane</location>
        <topology evidence="1">Multi-pass membrane protein</topology>
    </subcellularLocation>
</comment>
<feature type="transmembrane region" description="Helical" evidence="6">
    <location>
        <begin position="255"/>
        <end position="273"/>
    </location>
</feature>
<feature type="transmembrane region" description="Helical" evidence="6">
    <location>
        <begin position="113"/>
        <end position="130"/>
    </location>
</feature>
<feature type="transmembrane region" description="Helical" evidence="6">
    <location>
        <begin position="315"/>
        <end position="334"/>
    </location>
</feature>
<dbReference type="PANTHER" id="PTHR43652:SF2">
    <property type="entry name" value="BASIC AMINO ACID ANTIPORTER YFCC-RELATED"/>
    <property type="match status" value="1"/>
</dbReference>
<comment type="caution">
    <text evidence="7">The sequence shown here is derived from an EMBL/GenBank/DDBJ whole genome shotgun (WGS) entry which is preliminary data.</text>
</comment>
<evidence type="ECO:0000256" key="2">
    <source>
        <dbReference type="ARBA" id="ARBA00022475"/>
    </source>
</evidence>
<reference evidence="7 8" key="1">
    <citation type="journal article" date="2018" name="Front. Microbiol.">
        <title>Description and Comparative Genomics of Macrococcus caseolyticus subsp. hominis subsp. nov., Macrococcus goetzii sp. nov., Macrococcus epidermidis sp. nov., and Macrococcus bohemicus sp. nov., Novel Macrococci From Human Clinical Material With Virulence Potential and Suspected Uptake of Foreign DNA by Natural Transformation.</title>
        <authorList>
            <person name="Maslanova I."/>
            <person name="Wertheimer Z."/>
            <person name="Sedlacek I."/>
            <person name="Svec P."/>
            <person name="Indrakova A."/>
            <person name="Kovarovic V."/>
            <person name="Schumann P."/>
            <person name="Sproer C."/>
            <person name="Kralova S."/>
            <person name="Sedo O."/>
            <person name="Kristofova L."/>
            <person name="Vrbovska V."/>
            <person name="Fuzik T."/>
            <person name="Petras P."/>
            <person name="Zdrahal Z."/>
            <person name="Ruzickova V."/>
            <person name="Doskar J."/>
            <person name="Pantucek R."/>
        </authorList>
    </citation>
    <scope>NUCLEOTIDE SEQUENCE [LARGE SCALE GENOMIC DNA]</scope>
    <source>
        <strain evidence="7 8">CCM 4927</strain>
    </source>
</reference>
<dbReference type="RefSeq" id="WP_099580069.1">
    <property type="nucleotide sequence ID" value="NZ_MJBI02000001.1"/>
</dbReference>
<evidence type="ECO:0000256" key="4">
    <source>
        <dbReference type="ARBA" id="ARBA00022989"/>
    </source>
</evidence>
<feature type="transmembrane region" description="Helical" evidence="6">
    <location>
        <begin position="136"/>
        <end position="153"/>
    </location>
</feature>
<dbReference type="PANTHER" id="PTHR43652">
    <property type="entry name" value="BASIC AMINO ACID ANTIPORTER YFCC-RELATED"/>
    <property type="match status" value="1"/>
</dbReference>
<evidence type="ECO:0000256" key="1">
    <source>
        <dbReference type="ARBA" id="ARBA00004651"/>
    </source>
</evidence>
<dbReference type="GO" id="GO:0005886">
    <property type="term" value="C:plasma membrane"/>
    <property type="evidence" value="ECO:0007669"/>
    <property type="project" value="UniProtKB-SubCell"/>
</dbReference>
<evidence type="ECO:0000256" key="6">
    <source>
        <dbReference type="SAM" id="Phobius"/>
    </source>
</evidence>
<feature type="transmembrane region" description="Helical" evidence="6">
    <location>
        <begin position="285"/>
        <end position="303"/>
    </location>
</feature>
<proteinExistence type="predicted"/>
<dbReference type="AlphaFoldDB" id="A0A2G5NPG9"/>
<dbReference type="InterPro" id="IPR051679">
    <property type="entry name" value="DASS-Related_Transporters"/>
</dbReference>
<keyword evidence="5 6" id="KW-0472">Membrane</keyword>
<keyword evidence="8" id="KW-1185">Reference proteome</keyword>
<dbReference type="InterPro" id="IPR018385">
    <property type="entry name" value="C4_dicarb_anaerob_car-like"/>
</dbReference>
<keyword evidence="2" id="KW-1003">Cell membrane</keyword>
<name>A0A2G5NPG9_9STAP</name>
<evidence type="ECO:0000256" key="5">
    <source>
        <dbReference type="ARBA" id="ARBA00023136"/>
    </source>
</evidence>
<gene>
    <name evidence="7" type="ORF">BFS35_001120</name>
</gene>
<evidence type="ECO:0000313" key="7">
    <source>
        <dbReference type="EMBL" id="RAI82315.1"/>
    </source>
</evidence>
<feature type="transmembrane region" description="Helical" evidence="6">
    <location>
        <begin position="12"/>
        <end position="29"/>
    </location>
</feature>
<evidence type="ECO:0000313" key="8">
    <source>
        <dbReference type="Proteomes" id="UP000229523"/>
    </source>
</evidence>
<feature type="transmembrane region" description="Helical" evidence="6">
    <location>
        <begin position="193"/>
        <end position="215"/>
    </location>
</feature>
<sequence>MEKKLKMPHTYFLLLLIVCVAAVLTYIIPAGEFDRKVVDKQNIVVNGSYHEVAQSPVQPIEIFRAVPQGLIEGAEIIFYIFIVGGAFGVIHRTDAITTGVNSLMNRIGKHGKWLIPITMIIFSILGFSIGLSEETIIFVPIGIALATALGYDAMVGASMIALGAGIGFLGGMINPFTVGIAQKIAEVKLFSGWGFRTVVYLLVLISGIAYVMLYARKVKNDPGKSLLSNINVEARSTMSEDVLNTKFDSFRKRHAMILILLTITIIINVYGIFKYEWFLSQMSANFLLMGIVAGLIGGLGLNGTFDALLEGMKDILFGAIIVGFAKAIVVVLTSGKIIDTIVFYMTDFIDHLPTAFSVIAMFITQLVLNFFIPSGSGQAMTTMPIMVPISDLLGINRQVAVLAFQYGDAISNNIIPTSASLMGLLAVAGIPYSKWLKFVWKISLIWAVICLSSLIVYTYFF</sequence>